<dbReference type="GO" id="GO:0047448">
    <property type="term" value="F:5-dehydro-4-deoxyglucarate dehydratase activity"/>
    <property type="evidence" value="ECO:0007669"/>
    <property type="project" value="UniProtKB-EC"/>
</dbReference>
<dbReference type="EC" id="4.1.3.3" evidence="3"/>
<evidence type="ECO:0000313" key="3">
    <source>
        <dbReference type="EMBL" id="WNO04118.1"/>
    </source>
</evidence>
<name>A0ABZ0AWX6_9BURK</name>
<dbReference type="EMBL" id="CP132507">
    <property type="protein sequence ID" value="WNO04118.1"/>
    <property type="molecule type" value="Genomic_DNA"/>
</dbReference>
<keyword evidence="1 2" id="KW-0456">Lyase</keyword>
<protein>
    <submittedName>
        <fullName evidence="3">Dihydrodipicolinate synthase family protein</fullName>
        <ecNumber evidence="3">4.1.3.3</ecNumber>
        <ecNumber evidence="3">4.2.1.41</ecNumber>
        <ecNumber evidence="3">4.3.3.7</ecNumber>
    </submittedName>
</protein>
<organism evidence="3 4">
    <name type="scientific">Rhodoferax mekongensis</name>
    <dbReference type="NCBI Taxonomy" id="3068341"/>
    <lineage>
        <taxon>Bacteria</taxon>
        <taxon>Pseudomonadati</taxon>
        <taxon>Pseudomonadota</taxon>
        <taxon>Betaproteobacteria</taxon>
        <taxon>Burkholderiales</taxon>
        <taxon>Comamonadaceae</taxon>
        <taxon>Rhodoferax</taxon>
    </lineage>
</organism>
<dbReference type="RefSeq" id="WP_313866978.1">
    <property type="nucleotide sequence ID" value="NZ_CP132507.1"/>
</dbReference>
<dbReference type="Proteomes" id="UP001302257">
    <property type="component" value="Chromosome"/>
</dbReference>
<dbReference type="EC" id="4.2.1.41" evidence="3"/>
<dbReference type="SMART" id="SM01130">
    <property type="entry name" value="DHDPS"/>
    <property type="match status" value="1"/>
</dbReference>
<dbReference type="InterPro" id="IPR013785">
    <property type="entry name" value="Aldolase_TIM"/>
</dbReference>
<accession>A0ABZ0AWX6</accession>
<dbReference type="SUPFAM" id="SSF51569">
    <property type="entry name" value="Aldolase"/>
    <property type="match status" value="1"/>
</dbReference>
<dbReference type="Gene3D" id="3.20.20.70">
    <property type="entry name" value="Aldolase class I"/>
    <property type="match status" value="1"/>
</dbReference>
<dbReference type="InterPro" id="IPR002220">
    <property type="entry name" value="DapA-like"/>
</dbReference>
<sequence length="304" mass="32451">MNPDIHGLWPALLLPVTADGTLDTPRALAHAQRMLEAGCDGVTLFGTTGEGPAFTMAERKGLLEAMLAHGIRPDQIIVTTTALALGDAIELGRHASGLGVHRQMLMPPFFFNKPKDAGIIEAVSQVVRGIGDDGLKLLLYHFPFMSTFGFSHAAIAELVRRHPAQVMGVKDSSGDLEHSLALARAFPELSILVGAEPHVAPVMCQGGSGSINGLSNIAPRLMKRVMSAPDKVSQTDEQLILDLLKLLSVKPGMPFVGVYKAMLAEQSGDDAWLTMRAPLSPLDNTELQTVRNGYRALGAALSHL</sequence>
<dbReference type="PANTHER" id="PTHR12128">
    <property type="entry name" value="DIHYDRODIPICOLINATE SYNTHASE"/>
    <property type="match status" value="1"/>
</dbReference>
<gene>
    <name evidence="3" type="ORF">RAN89_14575</name>
</gene>
<dbReference type="CDD" id="cd00408">
    <property type="entry name" value="DHDPS-like"/>
    <property type="match status" value="1"/>
</dbReference>
<evidence type="ECO:0000256" key="1">
    <source>
        <dbReference type="ARBA" id="ARBA00023239"/>
    </source>
</evidence>
<dbReference type="PIRSF" id="PIRSF001365">
    <property type="entry name" value="DHDPS"/>
    <property type="match status" value="1"/>
</dbReference>
<dbReference type="GO" id="GO:0008840">
    <property type="term" value="F:4-hydroxy-tetrahydrodipicolinate synthase activity"/>
    <property type="evidence" value="ECO:0007669"/>
    <property type="project" value="UniProtKB-EC"/>
</dbReference>
<evidence type="ECO:0000313" key="4">
    <source>
        <dbReference type="Proteomes" id="UP001302257"/>
    </source>
</evidence>
<keyword evidence="4" id="KW-1185">Reference proteome</keyword>
<dbReference type="EC" id="4.3.3.7" evidence="3"/>
<proteinExistence type="inferred from homology"/>
<evidence type="ECO:0000256" key="2">
    <source>
        <dbReference type="PIRNR" id="PIRNR001365"/>
    </source>
</evidence>
<dbReference type="Pfam" id="PF00701">
    <property type="entry name" value="DHDPS"/>
    <property type="match status" value="1"/>
</dbReference>
<dbReference type="GO" id="GO:0008747">
    <property type="term" value="F:N-acetylneuraminate lyase activity"/>
    <property type="evidence" value="ECO:0007669"/>
    <property type="project" value="UniProtKB-EC"/>
</dbReference>
<reference evidence="3 4" key="1">
    <citation type="submission" date="2023-08" db="EMBL/GenBank/DDBJ databases">
        <title>Rhodoferax potami sp. nov. and Rhodoferax mekongensis sp. nov., isolated from the Mekong River in Thailand.</title>
        <authorList>
            <person name="Kitikhun S."/>
            <person name="Charoenyingcharoen P."/>
            <person name="Siriarchawattana P."/>
            <person name="Likhitrattanapisal S."/>
            <person name="Nilsakha T."/>
            <person name="Chanpet A."/>
            <person name="Rattanawaree P."/>
            <person name="Ingsriswang S."/>
        </authorList>
    </citation>
    <scope>NUCLEOTIDE SEQUENCE [LARGE SCALE GENOMIC DNA]</scope>
    <source>
        <strain evidence="3 4">TBRC 17307</strain>
    </source>
</reference>
<dbReference type="PANTHER" id="PTHR12128:SF67">
    <property type="entry name" value="BLR3884 PROTEIN"/>
    <property type="match status" value="1"/>
</dbReference>
<comment type="similarity">
    <text evidence="2">Belongs to the DapA family.</text>
</comment>